<keyword evidence="4" id="KW-1185">Reference proteome</keyword>
<dbReference type="RefSeq" id="WP_323451189.1">
    <property type="nucleotide sequence ID" value="NZ_BSBI01000019.1"/>
</dbReference>
<organism evidence="3 4">
    <name type="scientific">Streptomyces yaizuensis</name>
    <dbReference type="NCBI Taxonomy" id="2989713"/>
    <lineage>
        <taxon>Bacteria</taxon>
        <taxon>Bacillati</taxon>
        <taxon>Actinomycetota</taxon>
        <taxon>Actinomycetes</taxon>
        <taxon>Kitasatosporales</taxon>
        <taxon>Streptomycetaceae</taxon>
        <taxon>Streptomyces</taxon>
    </lineage>
</organism>
<feature type="region of interest" description="Disordered" evidence="1">
    <location>
        <begin position="28"/>
        <end position="64"/>
    </location>
</feature>
<sequence>MSDVRTSSRTRIPRTALVAVVALATAATTTSASGSAAPSTPPGKGPGPAWSASPVLPDDSVMTDSVRPGGHTVWAAGMTAVRDANGGLVGFAPAMWERNERKDTGRKGAGRKGAGRNNTGWNGTGWYDTGWKRLATAPVPAGDHVRFNAVDASSPRDGLVVGDYAESLGGIVTQHWNGRKWRTALVPVPEGTRNAGFLSVDHLDSHNAWATGWTAAPPSAGLPDRPLLQHWNGTKWRQADLPDLGEGPGGGFEVNGVSAGGRRDVWAVGGISTAKETKPLALRFDGSRWKKAALPPVGDAPAWLEAVVTAPDGTAWAVGQTRPPGGGRFGFVLRYDGKRWSEVALPEGTPVLSSVALSEGEPVVFAGAGRSGFSVLRRTGGRWTSMDLPATLGGAPLRTWNVAARGNAVDVLATLPQVDDRLLAPQVVLTARR</sequence>
<feature type="region of interest" description="Disordered" evidence="1">
    <location>
        <begin position="99"/>
        <end position="121"/>
    </location>
</feature>
<feature type="signal peptide" evidence="2">
    <location>
        <begin position="1"/>
        <end position="32"/>
    </location>
</feature>
<evidence type="ECO:0000256" key="1">
    <source>
        <dbReference type="SAM" id="MobiDB-lite"/>
    </source>
</evidence>
<gene>
    <name evidence="3" type="ORF">SYYSPA8_33105</name>
</gene>
<accession>A0ABQ5P9J2</accession>
<keyword evidence="2" id="KW-0732">Signal</keyword>
<protein>
    <submittedName>
        <fullName evidence="3">Uncharacterized protein</fullName>
    </submittedName>
</protein>
<comment type="caution">
    <text evidence="3">The sequence shown here is derived from an EMBL/GenBank/DDBJ whole genome shotgun (WGS) entry which is preliminary data.</text>
</comment>
<evidence type="ECO:0000256" key="2">
    <source>
        <dbReference type="SAM" id="SignalP"/>
    </source>
</evidence>
<name>A0ABQ5P9J2_9ACTN</name>
<dbReference type="EMBL" id="BSBI01000019">
    <property type="protein sequence ID" value="GLF99240.1"/>
    <property type="molecule type" value="Genomic_DNA"/>
</dbReference>
<proteinExistence type="predicted"/>
<evidence type="ECO:0000313" key="4">
    <source>
        <dbReference type="Proteomes" id="UP001291653"/>
    </source>
</evidence>
<evidence type="ECO:0000313" key="3">
    <source>
        <dbReference type="EMBL" id="GLF99240.1"/>
    </source>
</evidence>
<reference evidence="3 4" key="1">
    <citation type="submission" date="2022-10" db="EMBL/GenBank/DDBJ databases">
        <title>Draft genome sequence of Streptomyces sp. YSPA8.</title>
        <authorList>
            <person name="Moriuchi R."/>
            <person name="Dohra H."/>
            <person name="Yamamura H."/>
            <person name="Kodani S."/>
        </authorList>
    </citation>
    <scope>NUCLEOTIDE SEQUENCE [LARGE SCALE GENOMIC DNA]</scope>
    <source>
        <strain evidence="3 4">YSPA8</strain>
    </source>
</reference>
<feature type="compositionally biased region" description="Low complexity" evidence="1">
    <location>
        <begin position="28"/>
        <end position="38"/>
    </location>
</feature>
<dbReference type="Proteomes" id="UP001291653">
    <property type="component" value="Unassembled WGS sequence"/>
</dbReference>
<feature type="chain" id="PRO_5046573440" evidence="2">
    <location>
        <begin position="33"/>
        <end position="433"/>
    </location>
</feature>